<dbReference type="Proteomes" id="UP000248856">
    <property type="component" value="Unassembled WGS sequence"/>
</dbReference>
<protein>
    <recommendedName>
        <fullName evidence="14">HPr kinase/phosphorylase</fullName>
        <shortName evidence="14">HPrK/P</shortName>
        <ecNumber evidence="14">2.7.11.-</ecNumber>
        <ecNumber evidence="14">2.7.4.-</ecNumber>
    </recommendedName>
    <alternativeName>
        <fullName evidence="14">HPr(Ser) kinase/phosphorylase</fullName>
    </alternativeName>
</protein>
<evidence type="ECO:0000256" key="15">
    <source>
        <dbReference type="SAM" id="MobiDB-lite"/>
    </source>
</evidence>
<evidence type="ECO:0000256" key="7">
    <source>
        <dbReference type="ARBA" id="ARBA00022723"/>
    </source>
</evidence>
<dbReference type="Pfam" id="PF07475">
    <property type="entry name" value="Hpr_kinase_C"/>
    <property type="match status" value="1"/>
</dbReference>
<dbReference type="EC" id="2.7.11.-" evidence="14"/>
<comment type="domain">
    <text evidence="14">The Walker A ATP-binding motif also binds Pi and PPi.</text>
</comment>
<keyword evidence="9 14" id="KW-0418">Kinase</keyword>
<keyword evidence="11 14" id="KW-0460">Magnesium</keyword>
<evidence type="ECO:0000256" key="6">
    <source>
        <dbReference type="ARBA" id="ARBA00022679"/>
    </source>
</evidence>
<dbReference type="GO" id="GO:0000155">
    <property type="term" value="F:phosphorelay sensor kinase activity"/>
    <property type="evidence" value="ECO:0007669"/>
    <property type="project" value="InterPro"/>
</dbReference>
<evidence type="ECO:0000256" key="10">
    <source>
        <dbReference type="ARBA" id="ARBA00022840"/>
    </source>
</evidence>
<dbReference type="InterPro" id="IPR027417">
    <property type="entry name" value="P-loop_NTPase"/>
</dbReference>
<keyword evidence="10 14" id="KW-0067">ATP-binding</keyword>
<dbReference type="HAMAP" id="MF_01249">
    <property type="entry name" value="HPr_kinase"/>
    <property type="match status" value="1"/>
</dbReference>
<feature type="domain" description="HPr(Ser) kinase/phosphorylase N-terminal" evidence="16">
    <location>
        <begin position="39"/>
        <end position="166"/>
    </location>
</feature>
<evidence type="ECO:0000256" key="2">
    <source>
        <dbReference type="ARBA" id="ARBA00001946"/>
    </source>
</evidence>
<organism evidence="18 19">
    <name type="scientific">Paracidovorax anthurii</name>
    <dbReference type="NCBI Taxonomy" id="78229"/>
    <lineage>
        <taxon>Bacteria</taxon>
        <taxon>Pseudomonadati</taxon>
        <taxon>Pseudomonadota</taxon>
        <taxon>Betaproteobacteria</taxon>
        <taxon>Burkholderiales</taxon>
        <taxon>Comamonadaceae</taxon>
        <taxon>Paracidovorax</taxon>
    </lineage>
</organism>
<feature type="active site" description="Proton acceptor; for phosphorylation activity. Proton donor; for dephosphorylation activity" evidence="14">
    <location>
        <position position="216"/>
    </location>
</feature>
<dbReference type="InterPro" id="IPR003755">
    <property type="entry name" value="HPr(Ser)_kin/Pase"/>
</dbReference>
<dbReference type="PANTHER" id="PTHR30305">
    <property type="entry name" value="PROTEIN YJDM-RELATED"/>
    <property type="match status" value="1"/>
</dbReference>
<dbReference type="Pfam" id="PF02603">
    <property type="entry name" value="Hpr_kinase_N"/>
    <property type="match status" value="1"/>
</dbReference>
<sequence length="349" mass="39050">MPPNSTASSRAGNRPRPPPDSPAPVRNDPYRVKPNVVSADVLFEEFRSALKWEWVAGLGASERRFDEVAVRSARSGADLVGYLNYIHPYRVQILGEREIAYLTNATPEDCKRRIARIVTLEPPVLVLADSQMAPDALLSMCERAQIPMFSTHESSAFVIDVLRAYLSKHFADRTTMHGVFMDILGLGVLITGESGLGKSELGLELISRGNGLVADDAVDFFRINQTTIEGKCPDLLQNLLEVRGIGLLDIRAIFGETAVRRRMRLRLIVHLVRKETLERDYERLPYEPLTQDVLGVPVLKVVIQVVAGRNIAVLVEAAVRNTILNLRGIDTYQEFVERHRRAMEQRDGS</sequence>
<evidence type="ECO:0000256" key="11">
    <source>
        <dbReference type="ARBA" id="ARBA00022842"/>
    </source>
</evidence>
<feature type="region of interest" description="Disordered" evidence="15">
    <location>
        <begin position="1"/>
        <end position="29"/>
    </location>
</feature>
<feature type="domain" description="HPr kinase/phosphorylase C-terminal" evidence="17">
    <location>
        <begin position="169"/>
        <end position="338"/>
    </location>
</feature>
<dbReference type="CDD" id="cd01918">
    <property type="entry name" value="HprK_C"/>
    <property type="match status" value="1"/>
</dbReference>
<comment type="similarity">
    <text evidence="3 14">Belongs to the HPrK/P family.</text>
</comment>
<evidence type="ECO:0000259" key="16">
    <source>
        <dbReference type="Pfam" id="PF02603"/>
    </source>
</evidence>
<comment type="cofactor">
    <cofactor evidence="2 14">
        <name>Mg(2+)</name>
        <dbReference type="ChEBI" id="CHEBI:18420"/>
    </cofactor>
</comment>
<dbReference type="FunFam" id="3.40.50.300:FF:000174">
    <property type="entry name" value="HPr kinase/phosphorylase"/>
    <property type="match status" value="1"/>
</dbReference>
<evidence type="ECO:0000256" key="13">
    <source>
        <dbReference type="ARBA" id="ARBA00047657"/>
    </source>
</evidence>
<reference evidence="18 19" key="1">
    <citation type="submission" date="2018-06" db="EMBL/GenBank/DDBJ databases">
        <title>Genomic Encyclopedia of Archaeal and Bacterial Type Strains, Phase II (KMG-II): from individual species to whole genera.</title>
        <authorList>
            <person name="Goeker M."/>
        </authorList>
    </citation>
    <scope>NUCLEOTIDE SEQUENCE [LARGE SCALE GENOMIC DNA]</scope>
    <source>
        <strain evidence="18 19">CFPB 3232</strain>
    </source>
</reference>
<feature type="active site" evidence="14">
    <location>
        <position position="283"/>
    </location>
</feature>
<dbReference type="GO" id="GO:0004674">
    <property type="term" value="F:protein serine/threonine kinase activity"/>
    <property type="evidence" value="ECO:0007669"/>
    <property type="project" value="UniProtKB-KW"/>
</dbReference>
<dbReference type="InterPro" id="IPR011104">
    <property type="entry name" value="Hpr_kin/Pase_C"/>
</dbReference>
<dbReference type="SUPFAM" id="SSF53795">
    <property type="entry name" value="PEP carboxykinase-like"/>
    <property type="match status" value="1"/>
</dbReference>
<comment type="caution">
    <text evidence="18">The sequence shown here is derived from an EMBL/GenBank/DDBJ whole genome shotgun (WGS) entry which is preliminary data.</text>
</comment>
<dbReference type="GO" id="GO:0000287">
    <property type="term" value="F:magnesium ion binding"/>
    <property type="evidence" value="ECO:0007669"/>
    <property type="project" value="UniProtKB-UniRule"/>
</dbReference>
<dbReference type="EMBL" id="QLTA01000037">
    <property type="protein sequence ID" value="RAR77420.1"/>
    <property type="molecule type" value="Genomic_DNA"/>
</dbReference>
<feature type="compositionally biased region" description="Polar residues" evidence="15">
    <location>
        <begin position="1"/>
        <end position="11"/>
    </location>
</feature>
<dbReference type="Gene3D" id="3.40.50.300">
    <property type="entry name" value="P-loop containing nucleotide triphosphate hydrolases"/>
    <property type="match status" value="1"/>
</dbReference>
<dbReference type="GO" id="GO:0005524">
    <property type="term" value="F:ATP binding"/>
    <property type="evidence" value="ECO:0007669"/>
    <property type="project" value="UniProtKB-UniRule"/>
</dbReference>
<feature type="active site" evidence="14">
    <location>
        <position position="198"/>
    </location>
</feature>
<feature type="binding site" evidence="14">
    <location>
        <position position="199"/>
    </location>
    <ligand>
        <name>Mg(2+)</name>
        <dbReference type="ChEBI" id="CHEBI:18420"/>
    </ligand>
</feature>
<evidence type="ECO:0000313" key="18">
    <source>
        <dbReference type="EMBL" id="RAR77420.1"/>
    </source>
</evidence>
<comment type="miscellaneous">
    <text evidence="14">Both phosphorylation and phosphorolysis are carried out by the same active site and suggest a common mechanism for both reactions.</text>
</comment>
<comment type="function">
    <text evidence="14">Catalyzes the ATP- as well as the pyrophosphate-dependent phosphorylation of a specific serine residue in HPr, a phosphocarrier protein of the phosphoenolpyruvate-dependent sugar phosphotransferase system (PTS). HprK/P also catalyzes the pyrophosphate-producing, inorganic phosphate-dependent dephosphorylation (phosphorolysis) of seryl-phosphorylated HPr (P-Ser-HPr).</text>
</comment>
<keyword evidence="5 14" id="KW-0723">Serine/threonine-protein kinase</keyword>
<evidence type="ECO:0000259" key="17">
    <source>
        <dbReference type="Pfam" id="PF07475"/>
    </source>
</evidence>
<dbReference type="NCBIfam" id="TIGR00679">
    <property type="entry name" value="hpr-ser"/>
    <property type="match status" value="1"/>
</dbReference>
<evidence type="ECO:0000256" key="9">
    <source>
        <dbReference type="ARBA" id="ARBA00022777"/>
    </source>
</evidence>
<dbReference type="PANTHER" id="PTHR30305:SF1">
    <property type="entry name" value="HPR KINASE_PHOSPHORYLASE"/>
    <property type="match status" value="1"/>
</dbReference>
<comment type="catalytic activity">
    <reaction evidence="13 14">
        <text>[HPr protein]-O-phospho-L-serine + phosphate + H(+) = [HPr protein]-L-serine + diphosphate</text>
        <dbReference type="Rhea" id="RHEA:46604"/>
        <dbReference type="Rhea" id="RHEA-COMP:11602"/>
        <dbReference type="Rhea" id="RHEA-COMP:11603"/>
        <dbReference type="ChEBI" id="CHEBI:15378"/>
        <dbReference type="ChEBI" id="CHEBI:29999"/>
        <dbReference type="ChEBI" id="CHEBI:33019"/>
        <dbReference type="ChEBI" id="CHEBI:43474"/>
        <dbReference type="ChEBI" id="CHEBI:83421"/>
    </reaction>
</comment>
<feature type="active site" evidence="14">
    <location>
        <position position="177"/>
    </location>
</feature>
<keyword evidence="19" id="KW-1185">Reference proteome</keyword>
<accession>A0A328YUJ3</accession>
<evidence type="ECO:0000256" key="3">
    <source>
        <dbReference type="ARBA" id="ARBA00006883"/>
    </source>
</evidence>
<feature type="binding site" evidence="14">
    <location>
        <begin position="192"/>
        <end position="199"/>
    </location>
    <ligand>
        <name>ATP</name>
        <dbReference type="ChEBI" id="CHEBI:30616"/>
    </ligand>
</feature>
<evidence type="ECO:0000256" key="1">
    <source>
        <dbReference type="ARBA" id="ARBA00001120"/>
    </source>
</evidence>
<dbReference type="GO" id="GO:0006109">
    <property type="term" value="P:regulation of carbohydrate metabolic process"/>
    <property type="evidence" value="ECO:0007669"/>
    <property type="project" value="UniProtKB-UniRule"/>
</dbReference>
<comment type="catalytic activity">
    <reaction evidence="1 14">
        <text>[HPr protein]-L-serine + ATP = [HPr protein]-O-phospho-L-serine + ADP + H(+)</text>
        <dbReference type="Rhea" id="RHEA:46600"/>
        <dbReference type="Rhea" id="RHEA-COMP:11602"/>
        <dbReference type="Rhea" id="RHEA-COMP:11603"/>
        <dbReference type="ChEBI" id="CHEBI:15378"/>
        <dbReference type="ChEBI" id="CHEBI:29999"/>
        <dbReference type="ChEBI" id="CHEBI:30616"/>
        <dbReference type="ChEBI" id="CHEBI:83421"/>
        <dbReference type="ChEBI" id="CHEBI:456216"/>
    </reaction>
</comment>
<evidence type="ECO:0000256" key="8">
    <source>
        <dbReference type="ARBA" id="ARBA00022741"/>
    </source>
</evidence>
<proteinExistence type="inferred from homology"/>
<keyword evidence="8 14" id="KW-0547">Nucleotide-binding</keyword>
<dbReference type="InterPro" id="IPR028979">
    <property type="entry name" value="Ser_kin/Pase_Hpr-like_N_sf"/>
</dbReference>
<evidence type="ECO:0000256" key="14">
    <source>
        <dbReference type="HAMAP-Rule" id="MF_01249"/>
    </source>
</evidence>
<dbReference type="Gene3D" id="3.40.1390.20">
    <property type="entry name" value="HprK N-terminal domain-like"/>
    <property type="match status" value="1"/>
</dbReference>
<dbReference type="InterPro" id="IPR011126">
    <property type="entry name" value="Hpr_kin/Pase_Hpr_N"/>
</dbReference>
<name>A0A328YUJ3_9BURK</name>
<feature type="region of interest" description="Important for the catalytic mechanism of both phosphorylation and dephosphorylation" evidence="14">
    <location>
        <begin position="240"/>
        <end position="249"/>
    </location>
</feature>
<feature type="binding site" evidence="14">
    <location>
        <position position="241"/>
    </location>
    <ligand>
        <name>Mg(2+)</name>
        <dbReference type="ChEBI" id="CHEBI:18420"/>
    </ligand>
</feature>
<feature type="region of interest" description="Important for the catalytic mechanism of dephosphorylation" evidence="14">
    <location>
        <begin position="304"/>
        <end position="309"/>
    </location>
</feature>
<keyword evidence="6 14" id="KW-0808">Transferase</keyword>
<keyword evidence="7 14" id="KW-0479">Metal-binding</keyword>
<evidence type="ECO:0000256" key="12">
    <source>
        <dbReference type="ARBA" id="ARBA00023268"/>
    </source>
</evidence>
<dbReference type="SUPFAM" id="SSF75138">
    <property type="entry name" value="HprK N-terminal domain-like"/>
    <property type="match status" value="1"/>
</dbReference>
<dbReference type="EC" id="2.7.4.-" evidence="14"/>
<comment type="subunit">
    <text evidence="4 14">Homohexamer.</text>
</comment>
<evidence type="ECO:0000313" key="19">
    <source>
        <dbReference type="Proteomes" id="UP000248856"/>
    </source>
</evidence>
<evidence type="ECO:0000256" key="4">
    <source>
        <dbReference type="ARBA" id="ARBA00011643"/>
    </source>
</evidence>
<evidence type="ECO:0000256" key="5">
    <source>
        <dbReference type="ARBA" id="ARBA00022527"/>
    </source>
</evidence>
<dbReference type="GO" id="GO:0004712">
    <property type="term" value="F:protein serine/threonine/tyrosine kinase activity"/>
    <property type="evidence" value="ECO:0007669"/>
    <property type="project" value="UniProtKB-UniRule"/>
</dbReference>
<gene>
    <name evidence="14" type="primary">hprK</name>
    <name evidence="18" type="ORF">AX018_103733</name>
</gene>
<keyword evidence="12 14" id="KW-0511">Multifunctional enzyme</keyword>
<dbReference type="AlphaFoldDB" id="A0A328YUJ3"/>